<dbReference type="SUPFAM" id="SSF47413">
    <property type="entry name" value="lambda repressor-like DNA-binding domains"/>
    <property type="match status" value="1"/>
</dbReference>
<comment type="caution">
    <text evidence="2">The sequence shown here is derived from an EMBL/GenBank/DDBJ whole genome shotgun (WGS) entry which is preliminary data.</text>
</comment>
<keyword evidence="3" id="KW-1185">Reference proteome</keyword>
<evidence type="ECO:0000259" key="1">
    <source>
        <dbReference type="PROSITE" id="PS50943"/>
    </source>
</evidence>
<dbReference type="PROSITE" id="PS50943">
    <property type="entry name" value="HTH_CROC1"/>
    <property type="match status" value="1"/>
</dbReference>
<dbReference type="Proteomes" id="UP001595766">
    <property type="component" value="Unassembled WGS sequence"/>
</dbReference>
<dbReference type="InterPro" id="IPR010982">
    <property type="entry name" value="Lambda_DNA-bd_dom_sf"/>
</dbReference>
<proteinExistence type="predicted"/>
<reference evidence="3" key="1">
    <citation type="journal article" date="2019" name="Int. J. Syst. Evol. Microbiol.">
        <title>The Global Catalogue of Microorganisms (GCM) 10K type strain sequencing project: providing services to taxonomists for standard genome sequencing and annotation.</title>
        <authorList>
            <consortium name="The Broad Institute Genomics Platform"/>
            <consortium name="The Broad Institute Genome Sequencing Center for Infectious Disease"/>
            <person name="Wu L."/>
            <person name="Ma J."/>
        </authorList>
    </citation>
    <scope>NUCLEOTIDE SEQUENCE [LARGE SCALE GENOMIC DNA]</scope>
    <source>
        <strain evidence="3">CECT 8551</strain>
    </source>
</reference>
<sequence>MKREGLDSGLNFFYCHKKNWSQGDLTQQIGASREIIRKYERNENLPSIEMVAEMARAFGVMVDFFYWGRRKRLLQQRNSGQDQ</sequence>
<protein>
    <submittedName>
        <fullName evidence="2">Helix-turn-helix domain-containing protein</fullName>
    </submittedName>
</protein>
<dbReference type="InterPro" id="IPR001387">
    <property type="entry name" value="Cro/C1-type_HTH"/>
</dbReference>
<dbReference type="Pfam" id="PF01381">
    <property type="entry name" value="HTH_3"/>
    <property type="match status" value="1"/>
</dbReference>
<dbReference type="RefSeq" id="WP_353959798.1">
    <property type="nucleotide sequence ID" value="NZ_JAKZGR010000033.1"/>
</dbReference>
<dbReference type="Gene3D" id="1.10.260.40">
    <property type="entry name" value="lambda repressor-like DNA-binding domains"/>
    <property type="match status" value="1"/>
</dbReference>
<feature type="domain" description="HTH cro/C1-type" evidence="1">
    <location>
        <begin position="17"/>
        <end position="65"/>
    </location>
</feature>
<dbReference type="EMBL" id="JBHSAV010000032">
    <property type="protein sequence ID" value="MFC3976466.1"/>
    <property type="molecule type" value="Genomic_DNA"/>
</dbReference>
<name>A0ABV8ELD1_9BACT</name>
<organism evidence="2 3">
    <name type="scientific">Belliella kenyensis</name>
    <dbReference type="NCBI Taxonomy" id="1472724"/>
    <lineage>
        <taxon>Bacteria</taxon>
        <taxon>Pseudomonadati</taxon>
        <taxon>Bacteroidota</taxon>
        <taxon>Cytophagia</taxon>
        <taxon>Cytophagales</taxon>
        <taxon>Cyclobacteriaceae</taxon>
        <taxon>Belliella</taxon>
    </lineage>
</organism>
<evidence type="ECO:0000313" key="3">
    <source>
        <dbReference type="Proteomes" id="UP001595766"/>
    </source>
</evidence>
<gene>
    <name evidence="2" type="ORF">ACFOUP_08770</name>
</gene>
<evidence type="ECO:0000313" key="2">
    <source>
        <dbReference type="EMBL" id="MFC3976466.1"/>
    </source>
</evidence>
<accession>A0ABV8ELD1</accession>
<dbReference type="CDD" id="cd00093">
    <property type="entry name" value="HTH_XRE"/>
    <property type="match status" value="1"/>
</dbReference>